<feature type="domain" description="Pterin-binding" evidence="9">
    <location>
        <begin position="117"/>
        <end position="396"/>
    </location>
</feature>
<organism evidence="10 11">
    <name type="scientific">Campylobacter hominis (strain ATCC BAA-381 / DSM 21671 / CCUG 45161 / LMG 19568 / NCTC 13146 / CH001A)</name>
    <dbReference type="NCBI Taxonomy" id="360107"/>
    <lineage>
        <taxon>Bacteria</taxon>
        <taxon>Pseudomonadati</taxon>
        <taxon>Campylobacterota</taxon>
        <taxon>Epsilonproteobacteria</taxon>
        <taxon>Campylobacterales</taxon>
        <taxon>Campylobacteraceae</taxon>
        <taxon>Campylobacter</taxon>
    </lineage>
</organism>
<dbReference type="InterPro" id="IPR011005">
    <property type="entry name" value="Dihydropteroate_synth-like_sf"/>
</dbReference>
<dbReference type="CDD" id="cd00739">
    <property type="entry name" value="DHPS"/>
    <property type="match status" value="1"/>
</dbReference>
<dbReference type="RefSeq" id="WP_012108859.1">
    <property type="nucleotide sequence ID" value="NC_009714.1"/>
</dbReference>
<proteinExistence type="predicted"/>
<keyword evidence="5" id="KW-0808">Transferase</keyword>
<keyword evidence="7" id="KW-0460">Magnesium</keyword>
<dbReference type="OrthoDB" id="9811744at2"/>
<protein>
    <recommendedName>
        <fullName evidence="4">dihydropteroate synthase</fullName>
        <ecNumber evidence="4">2.5.1.15</ecNumber>
    </recommendedName>
</protein>
<evidence type="ECO:0000256" key="5">
    <source>
        <dbReference type="ARBA" id="ARBA00022679"/>
    </source>
</evidence>
<dbReference type="GO" id="GO:0046872">
    <property type="term" value="F:metal ion binding"/>
    <property type="evidence" value="ECO:0007669"/>
    <property type="project" value="UniProtKB-KW"/>
</dbReference>
<evidence type="ECO:0000256" key="2">
    <source>
        <dbReference type="ARBA" id="ARBA00001946"/>
    </source>
</evidence>
<dbReference type="Proteomes" id="UP000002407">
    <property type="component" value="Chromosome"/>
</dbReference>
<dbReference type="KEGG" id="cha:CHAB381_1002"/>
<name>A7I222_CAMHC</name>
<dbReference type="GO" id="GO:0004156">
    <property type="term" value="F:dihydropteroate synthase activity"/>
    <property type="evidence" value="ECO:0007669"/>
    <property type="project" value="UniProtKB-EC"/>
</dbReference>
<evidence type="ECO:0000313" key="10">
    <source>
        <dbReference type="EMBL" id="ABS52122.1"/>
    </source>
</evidence>
<dbReference type="eggNOG" id="COG0294">
    <property type="taxonomic scope" value="Bacteria"/>
</dbReference>
<dbReference type="GO" id="GO:0005829">
    <property type="term" value="C:cytosol"/>
    <property type="evidence" value="ECO:0007669"/>
    <property type="project" value="TreeGrafter"/>
</dbReference>
<comment type="catalytic activity">
    <reaction evidence="1">
        <text>(7,8-dihydropterin-6-yl)methyl diphosphate + 4-aminobenzoate = 7,8-dihydropteroate + diphosphate</text>
        <dbReference type="Rhea" id="RHEA:19949"/>
        <dbReference type="ChEBI" id="CHEBI:17836"/>
        <dbReference type="ChEBI" id="CHEBI:17839"/>
        <dbReference type="ChEBI" id="CHEBI:33019"/>
        <dbReference type="ChEBI" id="CHEBI:72950"/>
        <dbReference type="EC" id="2.5.1.15"/>
    </reaction>
</comment>
<dbReference type="Gene3D" id="3.20.20.20">
    <property type="entry name" value="Dihydropteroate synthase-like"/>
    <property type="match status" value="2"/>
</dbReference>
<evidence type="ECO:0000256" key="3">
    <source>
        <dbReference type="ARBA" id="ARBA00004763"/>
    </source>
</evidence>
<dbReference type="SUPFAM" id="SSF51717">
    <property type="entry name" value="Dihydropteroate synthetase-like"/>
    <property type="match status" value="1"/>
</dbReference>
<evidence type="ECO:0000256" key="7">
    <source>
        <dbReference type="ARBA" id="ARBA00022842"/>
    </source>
</evidence>
<dbReference type="GO" id="GO:0046656">
    <property type="term" value="P:folic acid biosynthetic process"/>
    <property type="evidence" value="ECO:0007669"/>
    <property type="project" value="UniProtKB-KW"/>
</dbReference>
<dbReference type="PANTHER" id="PTHR20941">
    <property type="entry name" value="FOLATE SYNTHESIS PROTEINS"/>
    <property type="match status" value="1"/>
</dbReference>
<comment type="pathway">
    <text evidence="3">Cofactor biosynthesis; tetrahydrofolate biosynthesis; 7,8-dihydrofolate from 2-amino-4-hydroxy-6-hydroxymethyl-7,8-dihydropteridine diphosphate and 4-aminobenzoate: step 1/2.</text>
</comment>
<evidence type="ECO:0000256" key="4">
    <source>
        <dbReference type="ARBA" id="ARBA00012458"/>
    </source>
</evidence>
<keyword evidence="6" id="KW-0479">Metal-binding</keyword>
<comment type="cofactor">
    <cofactor evidence="2">
        <name>Mg(2+)</name>
        <dbReference type="ChEBI" id="CHEBI:18420"/>
    </cofactor>
</comment>
<dbReference type="AlphaFoldDB" id="A7I222"/>
<evidence type="ECO:0000256" key="1">
    <source>
        <dbReference type="ARBA" id="ARBA00000012"/>
    </source>
</evidence>
<dbReference type="Pfam" id="PF00809">
    <property type="entry name" value="Pterin_bind"/>
    <property type="match status" value="2"/>
</dbReference>
<dbReference type="GO" id="GO:0046654">
    <property type="term" value="P:tetrahydrofolate biosynthetic process"/>
    <property type="evidence" value="ECO:0007669"/>
    <property type="project" value="TreeGrafter"/>
</dbReference>
<evidence type="ECO:0000259" key="9">
    <source>
        <dbReference type="PROSITE" id="PS50972"/>
    </source>
</evidence>
<keyword evidence="11" id="KW-1185">Reference proteome</keyword>
<dbReference type="EC" id="2.5.1.15" evidence="4"/>
<accession>A7I222</accession>
<dbReference type="EMBL" id="CP000776">
    <property type="protein sequence ID" value="ABS52122.1"/>
    <property type="molecule type" value="Genomic_DNA"/>
</dbReference>
<evidence type="ECO:0000256" key="6">
    <source>
        <dbReference type="ARBA" id="ARBA00022723"/>
    </source>
</evidence>
<dbReference type="HOGENOM" id="CLU_008023_1_0_7"/>
<keyword evidence="8" id="KW-0289">Folate biosynthesis</keyword>
<sequence length="406" mass="45958">MKIFKINENTDFSELCKHIGPRACGKTIMQKKSHIYFFYIEDIKAPAANILKQDALSIGAELVCNENVIFGEKSSNAVLMATEAQIEILAKKESMQDFGLKELGKFLKTEFKKPQKALIMGVVNVNNDSFNPASRVSQNEAIKRIEKFITDGADYIDLGGVSSRPGSEYCGRDEEFSRIKSVIDEIYANNLHEKIKFSLDSFDEYCLEYALNKGFKMINDISGKISLCSLAKKYDAEYCLMHMQGDPKNMQKAPKYDDLLAEIDEFFSTKLNEIAQNFGGIRAYENGEFLEAADEIPANFSNIFTKNGIKIFLDPGIGFGKSMPQNMLLIKHLSHFLHFSLPLFVGASHKQMINFYSPSKVEDRTAGSLYLHYQAFLDGATIIRTHDVYEHKQFFDMVNAMKNITI</sequence>
<dbReference type="InterPro" id="IPR000489">
    <property type="entry name" value="Pterin-binding_dom"/>
</dbReference>
<dbReference type="PROSITE" id="PS50972">
    <property type="entry name" value="PTERIN_BINDING"/>
    <property type="match status" value="1"/>
</dbReference>
<dbReference type="STRING" id="360107.CHAB381_1002"/>
<evidence type="ECO:0000313" key="11">
    <source>
        <dbReference type="Proteomes" id="UP000002407"/>
    </source>
</evidence>
<gene>
    <name evidence="10" type="ordered locus">CHAB381_1002</name>
</gene>
<reference evidence="11" key="1">
    <citation type="submission" date="2007-07" db="EMBL/GenBank/DDBJ databases">
        <title>Complete genome sequence of Campylobacter hominis ATCC BAA-381, a commensal isolated from the human gastrointestinal tract.</title>
        <authorList>
            <person name="Fouts D.E."/>
            <person name="Mongodin E.F."/>
            <person name="Puiu D."/>
            <person name="Sebastian Y."/>
            <person name="Miller W.G."/>
            <person name="Mandrell R.E."/>
            <person name="Nelson K.E."/>
        </authorList>
    </citation>
    <scope>NUCLEOTIDE SEQUENCE [LARGE SCALE GENOMIC DNA]</scope>
    <source>
        <strain evidence="11">ATCC BAA-381 / DSM 21671 / CCUG 45161 / LMG 19568 / NCTC 13146 / CH001A</strain>
    </source>
</reference>
<dbReference type="InterPro" id="IPR045031">
    <property type="entry name" value="DHP_synth-like"/>
</dbReference>
<dbReference type="PANTHER" id="PTHR20941:SF1">
    <property type="entry name" value="FOLIC ACID SYNTHESIS PROTEIN FOL1"/>
    <property type="match status" value="1"/>
</dbReference>
<evidence type="ECO:0000256" key="8">
    <source>
        <dbReference type="ARBA" id="ARBA00022909"/>
    </source>
</evidence>
<dbReference type="InterPro" id="IPR006390">
    <property type="entry name" value="DHP_synth_dom"/>
</dbReference>